<evidence type="ECO:0000313" key="3">
    <source>
        <dbReference type="Proteomes" id="UP000199063"/>
    </source>
</evidence>
<accession>A0A1G9TZ77</accession>
<gene>
    <name evidence="2" type="ORF">SAMN05444921_109196</name>
</gene>
<dbReference type="PANTHER" id="PTHR42305">
    <property type="entry name" value="MEMBRANE PROTEIN RV1733C-RELATED"/>
    <property type="match status" value="1"/>
</dbReference>
<name>A0A1G9TZ77_9ACTN</name>
<dbReference type="InterPro" id="IPR039708">
    <property type="entry name" value="MT1774/Rv1733c-like"/>
</dbReference>
<feature type="transmembrane region" description="Helical" evidence="1">
    <location>
        <begin position="160"/>
        <end position="179"/>
    </location>
</feature>
<protein>
    <recommendedName>
        <fullName evidence="4">Proline rich protein membrane protein</fullName>
    </recommendedName>
</protein>
<evidence type="ECO:0000313" key="2">
    <source>
        <dbReference type="EMBL" id="SDM52918.1"/>
    </source>
</evidence>
<dbReference type="RefSeq" id="WP_093655117.1">
    <property type="nucleotide sequence ID" value="NZ_FNHI01000009.1"/>
</dbReference>
<keyword evidence="1" id="KW-0472">Membrane</keyword>
<dbReference type="GeneID" id="40830432"/>
<dbReference type="PANTHER" id="PTHR42305:SF1">
    <property type="entry name" value="MEMBRANE PROTEIN RV1733C-RELATED"/>
    <property type="match status" value="1"/>
</dbReference>
<evidence type="ECO:0000256" key="1">
    <source>
        <dbReference type="SAM" id="Phobius"/>
    </source>
</evidence>
<evidence type="ECO:0008006" key="4">
    <source>
        <dbReference type="Google" id="ProtNLM"/>
    </source>
</evidence>
<sequence>MTSSIPQAQPPPESPRLPLWRWRRNPLLRPADRLQGWIGLFLLVAVAAAAPAAMCAAGETAHRHYERIAHHQARVRHHVPAVLVHDVPRHPEPGSAEARETLYPAEVRFTDSGGHTRTAETAVEPGLSANSTVHIWADADGTPTDPPLEADRIRSRSMGWAALAGVAVVASGAAAYRLAGLALQRRNLEAWDRAWAETGPRWTTSVE</sequence>
<dbReference type="AlphaFoldDB" id="A0A1G9TZ77"/>
<proteinExistence type="predicted"/>
<dbReference type="STRING" id="1196353.SAMN05444921_109196"/>
<dbReference type="OrthoDB" id="4322330at2"/>
<feature type="transmembrane region" description="Helical" evidence="1">
    <location>
        <begin position="34"/>
        <end position="57"/>
    </location>
</feature>
<dbReference type="EMBL" id="FNHI01000009">
    <property type="protein sequence ID" value="SDM52918.1"/>
    <property type="molecule type" value="Genomic_DNA"/>
</dbReference>
<keyword evidence="1" id="KW-1133">Transmembrane helix</keyword>
<dbReference type="Proteomes" id="UP000199063">
    <property type="component" value="Unassembled WGS sequence"/>
</dbReference>
<reference evidence="3" key="1">
    <citation type="submission" date="2016-10" db="EMBL/GenBank/DDBJ databases">
        <authorList>
            <person name="Varghese N."/>
            <person name="Submissions S."/>
        </authorList>
    </citation>
    <scope>NUCLEOTIDE SEQUENCE [LARGE SCALE GENOMIC DNA]</scope>
    <source>
        <strain evidence="3">CGMCC 4.7042</strain>
    </source>
</reference>
<organism evidence="2 3">
    <name type="scientific">Streptomyces wuyuanensis</name>
    <dbReference type="NCBI Taxonomy" id="1196353"/>
    <lineage>
        <taxon>Bacteria</taxon>
        <taxon>Bacillati</taxon>
        <taxon>Actinomycetota</taxon>
        <taxon>Actinomycetes</taxon>
        <taxon>Kitasatosporales</taxon>
        <taxon>Streptomycetaceae</taxon>
        <taxon>Streptomyces</taxon>
    </lineage>
</organism>
<keyword evidence="3" id="KW-1185">Reference proteome</keyword>
<keyword evidence="1" id="KW-0812">Transmembrane</keyword>